<sequence length="145" mass="15832">MTRFLLLVNMDGGNVDTPMLEWDEPDMKAHMQYLTDHLDRLRASGELVEAQALTWPSHAKVVRAAGVNAPVVTDGPYAESKEILAGYQMVDVESEERALEIAAELSAAPGPGGVPVEQPIEVRRVMDSDADLYDVGDLRRGDPAM</sequence>
<protein>
    <recommendedName>
        <fullName evidence="2">YCII-related domain-containing protein</fullName>
    </recommendedName>
</protein>
<comment type="similarity">
    <text evidence="1">Belongs to the YciI family.</text>
</comment>
<evidence type="ECO:0000256" key="1">
    <source>
        <dbReference type="ARBA" id="ARBA00007689"/>
    </source>
</evidence>
<comment type="caution">
    <text evidence="3">The sequence shown here is derived from an EMBL/GenBank/DDBJ whole genome shotgun (WGS) entry which is preliminary data.</text>
</comment>
<keyword evidence="4" id="KW-1185">Reference proteome</keyword>
<dbReference type="OrthoDB" id="668782at2"/>
<dbReference type="SUPFAM" id="SSF54909">
    <property type="entry name" value="Dimeric alpha+beta barrel"/>
    <property type="match status" value="1"/>
</dbReference>
<evidence type="ECO:0000313" key="4">
    <source>
        <dbReference type="Proteomes" id="UP000295172"/>
    </source>
</evidence>
<accession>A0A4R4XED7</accession>
<name>A0A4R4XED7_9ACTN</name>
<dbReference type="AlphaFoldDB" id="A0A4R4XED7"/>
<gene>
    <name evidence="3" type="ORF">E1218_06050</name>
</gene>
<dbReference type="InterPro" id="IPR011008">
    <property type="entry name" value="Dimeric_a/b-barrel"/>
</dbReference>
<dbReference type="InterPro" id="IPR005545">
    <property type="entry name" value="YCII"/>
</dbReference>
<feature type="domain" description="YCII-related" evidence="2">
    <location>
        <begin position="21"/>
        <end position="107"/>
    </location>
</feature>
<dbReference type="PANTHER" id="PTHR35174">
    <property type="entry name" value="BLL7171 PROTEIN-RELATED"/>
    <property type="match status" value="1"/>
</dbReference>
<dbReference type="RefSeq" id="WP_132317108.1">
    <property type="nucleotide sequence ID" value="NZ_SMKR01000017.1"/>
</dbReference>
<organism evidence="3 4">
    <name type="scientific">Kribbella turkmenica</name>
    <dbReference type="NCBI Taxonomy" id="2530375"/>
    <lineage>
        <taxon>Bacteria</taxon>
        <taxon>Bacillati</taxon>
        <taxon>Actinomycetota</taxon>
        <taxon>Actinomycetes</taxon>
        <taxon>Propionibacteriales</taxon>
        <taxon>Kribbellaceae</taxon>
        <taxon>Kribbella</taxon>
    </lineage>
</organism>
<dbReference type="Pfam" id="PF03795">
    <property type="entry name" value="YCII"/>
    <property type="match status" value="1"/>
</dbReference>
<evidence type="ECO:0000313" key="3">
    <source>
        <dbReference type="EMBL" id="TDD28802.1"/>
    </source>
</evidence>
<dbReference type="Gene3D" id="3.30.70.1060">
    <property type="entry name" value="Dimeric alpha+beta barrel"/>
    <property type="match status" value="1"/>
</dbReference>
<dbReference type="Proteomes" id="UP000295172">
    <property type="component" value="Unassembled WGS sequence"/>
</dbReference>
<proteinExistence type="inferred from homology"/>
<reference evidence="3 4" key="1">
    <citation type="submission" date="2019-02" db="EMBL/GenBank/DDBJ databases">
        <title>Draft genome sequences of novel Actinobacteria.</title>
        <authorList>
            <person name="Sahin N."/>
            <person name="Ay H."/>
            <person name="Saygin H."/>
        </authorList>
    </citation>
    <scope>NUCLEOTIDE SEQUENCE [LARGE SCALE GENOMIC DNA]</scope>
    <source>
        <strain evidence="3 4">16K104</strain>
    </source>
</reference>
<dbReference type="EMBL" id="SMKR01000017">
    <property type="protein sequence ID" value="TDD28802.1"/>
    <property type="molecule type" value="Genomic_DNA"/>
</dbReference>
<dbReference type="PANTHER" id="PTHR35174:SF3">
    <property type="entry name" value="BLL7171 PROTEIN"/>
    <property type="match status" value="1"/>
</dbReference>
<evidence type="ECO:0000259" key="2">
    <source>
        <dbReference type="Pfam" id="PF03795"/>
    </source>
</evidence>